<name>A0A6P1CM35_9NOCA</name>
<feature type="transmembrane region" description="Helical" evidence="1">
    <location>
        <begin position="88"/>
        <end position="108"/>
    </location>
</feature>
<feature type="transmembrane region" description="Helical" evidence="1">
    <location>
        <begin position="437"/>
        <end position="458"/>
    </location>
</feature>
<feature type="transmembrane region" description="Helical" evidence="1">
    <location>
        <begin position="243"/>
        <end position="264"/>
    </location>
</feature>
<dbReference type="Proteomes" id="UP000471166">
    <property type="component" value="Unassembled WGS sequence"/>
</dbReference>
<feature type="transmembrane region" description="Helical" evidence="1">
    <location>
        <begin position="28"/>
        <end position="46"/>
    </location>
</feature>
<proteinExistence type="predicted"/>
<feature type="transmembrane region" description="Helical" evidence="1">
    <location>
        <begin position="300"/>
        <end position="319"/>
    </location>
</feature>
<reference evidence="2 3" key="1">
    <citation type="submission" date="2020-01" db="EMBL/GenBank/DDBJ databases">
        <title>Genetics and antimicrobial susceptibilities of Nocardia species isolated from the soil; a comparison with species isolated from humans.</title>
        <authorList>
            <person name="Carrasco G."/>
            <person name="Monzon S."/>
            <person name="Sansegundo M."/>
            <person name="Garcia E."/>
            <person name="Garrido N."/>
            <person name="Medina M.J."/>
            <person name="Villalon P."/>
            <person name="Ramirez-Arocha A.C."/>
            <person name="Jimenez P."/>
            <person name="Cuesta I."/>
            <person name="Valdezate S."/>
        </authorList>
    </citation>
    <scope>NUCLEOTIDE SEQUENCE [LARGE SCALE GENOMIC DNA]</scope>
    <source>
        <strain evidence="2 3">CNM20110626</strain>
    </source>
</reference>
<dbReference type="AlphaFoldDB" id="A0A6P1CM35"/>
<keyword evidence="1" id="KW-0472">Membrane</keyword>
<feature type="transmembrane region" description="Helical" evidence="1">
    <location>
        <begin position="198"/>
        <end position="216"/>
    </location>
</feature>
<feature type="transmembrane region" description="Helical" evidence="1">
    <location>
        <begin position="135"/>
        <end position="157"/>
    </location>
</feature>
<feature type="transmembrane region" description="Helical" evidence="1">
    <location>
        <begin position="506"/>
        <end position="529"/>
    </location>
</feature>
<comment type="caution">
    <text evidence="2">The sequence shown here is derived from an EMBL/GenBank/DDBJ whole genome shotgun (WGS) entry which is preliminary data.</text>
</comment>
<feature type="transmembrane region" description="Helical" evidence="1">
    <location>
        <begin position="400"/>
        <end position="425"/>
    </location>
</feature>
<accession>A0A6P1CM35</accession>
<sequence length="535" mass="55002">MTVKTEAPPSGITGVGALLRFALRRERFALPLWLLGLGALMMMQSVGSQRFYGSPEELAQLRATIGASAAALATGGPARLLETIGGEVLFEIFAYLAIVAALMNMFLIGRHTRSDEETGRAELVRSARVGRRAPMAAALVLAAAANCAAALVVFTAAAGSGLPVGGSALAGIAIGGIGFTFAAATAVAAQVFENPRSVYGSVTVTIAGAYVLRAIGDAGDSAVAWASPIGWGQRTYPYVDNRWWPLILLAAASAVLVGTASFLLEHRDFGAGLLPYGAGRPTASAWLGSPLGLAWRLQRGVLAAWCGGVFALGVAYGSFADSIEQFLADNPAIASYLPGGVEDAVDSFLALTISITSLLAAAYGIAAILRARSEEAAGRAEALLAAPIGRGRWLGSHLTVVLFGSALVTVAGGFGAGMSYGVTIADPAQPSRLAATALVYVPAVWVIIALAVFGFGWIPRAAAVLAWAVFAYCVVTLLFIDAFDLPQWVGDGSPLRYTPQAPLEDAAVGPLAGLLVAAIVLVTAGFTGFSRRDFG</sequence>
<evidence type="ECO:0000313" key="3">
    <source>
        <dbReference type="Proteomes" id="UP000471166"/>
    </source>
</evidence>
<feature type="transmembrane region" description="Helical" evidence="1">
    <location>
        <begin position="465"/>
        <end position="486"/>
    </location>
</feature>
<keyword evidence="1" id="KW-0812">Transmembrane</keyword>
<evidence type="ECO:0000313" key="2">
    <source>
        <dbReference type="EMBL" id="NEW32723.1"/>
    </source>
</evidence>
<dbReference type="RefSeq" id="WP_104361696.1">
    <property type="nucleotide sequence ID" value="NZ_CP107969.1"/>
</dbReference>
<feature type="transmembrane region" description="Helical" evidence="1">
    <location>
        <begin position="169"/>
        <end position="191"/>
    </location>
</feature>
<feature type="transmembrane region" description="Helical" evidence="1">
    <location>
        <begin position="348"/>
        <end position="369"/>
    </location>
</feature>
<organism evidence="2 3">
    <name type="scientific">Nocardia cyriacigeorgica</name>
    <dbReference type="NCBI Taxonomy" id="135487"/>
    <lineage>
        <taxon>Bacteria</taxon>
        <taxon>Bacillati</taxon>
        <taxon>Actinomycetota</taxon>
        <taxon>Actinomycetes</taxon>
        <taxon>Mycobacteriales</taxon>
        <taxon>Nocardiaceae</taxon>
        <taxon>Nocardia</taxon>
    </lineage>
</organism>
<dbReference type="EMBL" id="JAAGVB010000011">
    <property type="protein sequence ID" value="NEW32723.1"/>
    <property type="molecule type" value="Genomic_DNA"/>
</dbReference>
<evidence type="ECO:0000256" key="1">
    <source>
        <dbReference type="SAM" id="Phobius"/>
    </source>
</evidence>
<keyword evidence="1" id="KW-1133">Transmembrane helix</keyword>
<protein>
    <submittedName>
        <fullName evidence="2">ABC transporter permease</fullName>
    </submittedName>
</protein>
<gene>
    <name evidence="2" type="ORF">GV791_09130</name>
</gene>